<comment type="similarity">
    <text evidence="1 5">Belongs to the 5-formyltetrahydrofolate cyclo-ligase family.</text>
</comment>
<sequence>MKLTKKEARDYFRTKRKQMSATEVEELSEQIFHQLQRIDFSDVDVFHIFLPIKSNNEINTWPIIEWLFSLGKRVVVPIVEGNEMISAEVQSSFPIRIGKFSIPEPEVFSVIDSTQIEVIFLPMFVADLQGNRVGYGGGFYDRFLQSTAENVQKIGLSFFSPVEQITDIHRGDVPLDAMVSSTEILSFGGKSFNVLK</sequence>
<dbReference type="HOGENOM" id="CLU_066245_0_2_10"/>
<feature type="binding site" evidence="4">
    <location>
        <position position="57"/>
    </location>
    <ligand>
        <name>substrate</name>
    </ligand>
</feature>
<dbReference type="GO" id="GO:0035999">
    <property type="term" value="P:tetrahydrofolate interconversion"/>
    <property type="evidence" value="ECO:0007669"/>
    <property type="project" value="TreeGrafter"/>
</dbReference>
<proteinExistence type="inferred from homology"/>
<dbReference type="eggNOG" id="COG0212">
    <property type="taxonomic scope" value="Bacteria"/>
</dbReference>
<evidence type="ECO:0000313" key="6">
    <source>
        <dbReference type="EMBL" id="ADX67613.1"/>
    </source>
</evidence>
<comment type="catalytic activity">
    <reaction evidence="5">
        <text>(6S)-5-formyl-5,6,7,8-tetrahydrofolate + ATP = (6R)-5,10-methenyltetrahydrofolate + ADP + phosphate</text>
        <dbReference type="Rhea" id="RHEA:10488"/>
        <dbReference type="ChEBI" id="CHEBI:30616"/>
        <dbReference type="ChEBI" id="CHEBI:43474"/>
        <dbReference type="ChEBI" id="CHEBI:57455"/>
        <dbReference type="ChEBI" id="CHEBI:57457"/>
        <dbReference type="ChEBI" id="CHEBI:456216"/>
        <dbReference type="EC" id="6.3.3.2"/>
    </reaction>
</comment>
<dbReference type="KEGG" id="wvi:Weevi_0902"/>
<name>F0P1I5_WEEVC</name>
<dbReference type="Gene3D" id="3.40.50.10420">
    <property type="entry name" value="NagB/RpiA/CoA transferase-like"/>
    <property type="match status" value="1"/>
</dbReference>
<dbReference type="PANTHER" id="PTHR23407">
    <property type="entry name" value="ATPASE INHIBITOR/5-FORMYLTETRAHYDROFOLATE CYCLO-LIGASE"/>
    <property type="match status" value="1"/>
</dbReference>
<feature type="binding site" evidence="4">
    <location>
        <begin position="5"/>
        <end position="9"/>
    </location>
    <ligand>
        <name>ATP</name>
        <dbReference type="ChEBI" id="CHEBI:30616"/>
    </ligand>
</feature>
<reference evidence="6 7" key="1">
    <citation type="journal article" date="2011" name="Stand. Genomic Sci.">
        <title>Complete genome sequence of Weeksella virosa type strain (9751).</title>
        <authorList>
            <person name="Lang E."/>
            <person name="Teshima H."/>
            <person name="Lucas S."/>
            <person name="Lapidus A."/>
            <person name="Hammon N."/>
            <person name="Deshpande S."/>
            <person name="Nolan M."/>
            <person name="Cheng J.F."/>
            <person name="Pitluck S."/>
            <person name="Liolios K."/>
            <person name="Pagani I."/>
            <person name="Mikhailova N."/>
            <person name="Ivanova N."/>
            <person name="Mavromatis K."/>
            <person name="Pati A."/>
            <person name="Tapia R."/>
            <person name="Han C."/>
            <person name="Goodwin L."/>
            <person name="Chen A."/>
            <person name="Palaniappan K."/>
            <person name="Land M."/>
            <person name="Hauser L."/>
            <person name="Chang Y.J."/>
            <person name="Jeffries C.D."/>
            <person name="Brambilla E.M."/>
            <person name="Kopitz M."/>
            <person name="Rohde M."/>
            <person name="Goker M."/>
            <person name="Tindall B.J."/>
            <person name="Detter J.C."/>
            <person name="Woyke T."/>
            <person name="Bristow J."/>
            <person name="Eisen J.A."/>
            <person name="Markowitz V."/>
            <person name="Hugenholtz P."/>
            <person name="Klenk H.P."/>
            <person name="Kyrpides N.C."/>
        </authorList>
    </citation>
    <scope>NUCLEOTIDE SEQUENCE [LARGE SCALE GENOMIC DNA]</scope>
    <source>
        <strain evidence="7">ATCC 43766 / DSM 16922 / JCM 21250 / NBRC 16016 / NCTC 11634 / CL345/78</strain>
    </source>
</reference>
<keyword evidence="7" id="KW-1185">Reference proteome</keyword>
<keyword evidence="2 4" id="KW-0547">Nucleotide-binding</keyword>
<feature type="binding site" evidence="4">
    <location>
        <begin position="132"/>
        <end position="140"/>
    </location>
    <ligand>
        <name>ATP</name>
        <dbReference type="ChEBI" id="CHEBI:30616"/>
    </ligand>
</feature>
<dbReference type="PANTHER" id="PTHR23407:SF1">
    <property type="entry name" value="5-FORMYLTETRAHYDROFOLATE CYCLO-LIGASE"/>
    <property type="match status" value="1"/>
</dbReference>
<reference evidence="7" key="2">
    <citation type="journal article" date="2011" name="Stand. Genomic Sci.">
        <title>Complete genome sequence of Weeksella virosa type strain (9751T).</title>
        <authorList>
            <person name="Lang E."/>
            <person name="Teshima H."/>
            <person name="Lucas S."/>
            <person name="Lapidus A."/>
            <person name="Hammon N."/>
            <person name="Deshpande S."/>
            <person name="Nolan M."/>
            <person name="Cheng J."/>
            <person name="Pitluck S."/>
            <person name="Liolios K."/>
            <person name="Pagani I."/>
            <person name="Mikhailova N."/>
            <person name="Ivanova N."/>
            <person name="Mavromatis K."/>
            <person name="Pati A."/>
            <person name="Tapia R."/>
            <person name="Han C."/>
            <person name="Goodwin L."/>
            <person name="Chen A."/>
            <person name="Palaniappan K."/>
            <person name="Land M."/>
            <person name="Hauser L."/>
            <person name="Chang Y."/>
            <person name="Jeffries C."/>
            <person name="Brambilla E."/>
            <person name="Kopitz M."/>
            <person name="Rohde M."/>
            <person name="Goker M."/>
            <person name="Tindall B."/>
            <person name="Detter J."/>
            <person name="Woyke T."/>
            <person name="Bristow J."/>
            <person name="Eisen J."/>
            <person name="Markowitz V."/>
            <person name="Hugenholtz P."/>
            <person name="Klenk H."/>
            <person name="Kyrpides N."/>
        </authorList>
    </citation>
    <scope>NUCLEOTIDE SEQUENCE [LARGE SCALE GENOMIC DNA]</scope>
    <source>
        <strain evidence="7">ATCC 43766 / DSM 16922 / JCM 21250 / NBRC 16016 / NCTC 11634 / CL345/78</strain>
    </source>
</reference>
<dbReference type="GO" id="GO:0009396">
    <property type="term" value="P:folic acid-containing compound biosynthetic process"/>
    <property type="evidence" value="ECO:0007669"/>
    <property type="project" value="TreeGrafter"/>
</dbReference>
<dbReference type="STRING" id="865938.Weevi_0902"/>
<dbReference type="GO" id="GO:0046872">
    <property type="term" value="F:metal ion binding"/>
    <property type="evidence" value="ECO:0007669"/>
    <property type="project" value="UniProtKB-KW"/>
</dbReference>
<keyword evidence="5" id="KW-0479">Metal-binding</keyword>
<evidence type="ECO:0000256" key="3">
    <source>
        <dbReference type="ARBA" id="ARBA00022840"/>
    </source>
</evidence>
<dbReference type="RefSeq" id="WP_013598004.1">
    <property type="nucleotide sequence ID" value="NC_015144.1"/>
</dbReference>
<dbReference type="Pfam" id="PF01812">
    <property type="entry name" value="5-FTHF_cyc-lig"/>
    <property type="match status" value="1"/>
</dbReference>
<dbReference type="EMBL" id="CP002455">
    <property type="protein sequence ID" value="ADX67613.1"/>
    <property type="molecule type" value="Genomic_DNA"/>
</dbReference>
<dbReference type="PIRSF" id="PIRSF006806">
    <property type="entry name" value="FTHF_cligase"/>
    <property type="match status" value="1"/>
</dbReference>
<evidence type="ECO:0000313" key="7">
    <source>
        <dbReference type="Proteomes" id="UP000008641"/>
    </source>
</evidence>
<feature type="binding site" evidence="4">
    <location>
        <position position="50"/>
    </location>
    <ligand>
        <name>substrate</name>
    </ligand>
</feature>
<dbReference type="GO" id="GO:0030272">
    <property type="term" value="F:5-formyltetrahydrofolate cyclo-ligase activity"/>
    <property type="evidence" value="ECO:0007669"/>
    <property type="project" value="UniProtKB-EC"/>
</dbReference>
<dbReference type="InterPro" id="IPR002698">
    <property type="entry name" value="FTHF_cligase"/>
</dbReference>
<keyword evidence="3 4" id="KW-0067">ATP-binding</keyword>
<dbReference type="SUPFAM" id="SSF100950">
    <property type="entry name" value="NagB/RpiA/CoA transferase-like"/>
    <property type="match status" value="1"/>
</dbReference>
<evidence type="ECO:0000256" key="2">
    <source>
        <dbReference type="ARBA" id="ARBA00022741"/>
    </source>
</evidence>
<dbReference type="EC" id="6.3.3.2" evidence="5"/>
<gene>
    <name evidence="6" type="ordered locus">Weevi_0902</name>
</gene>
<keyword evidence="5" id="KW-0460">Magnesium</keyword>
<protein>
    <recommendedName>
        <fullName evidence="5">5-formyltetrahydrofolate cyclo-ligase</fullName>
        <ecNumber evidence="5">6.3.3.2</ecNumber>
    </recommendedName>
</protein>
<dbReference type="Proteomes" id="UP000008641">
    <property type="component" value="Chromosome"/>
</dbReference>
<dbReference type="AlphaFoldDB" id="F0P1I5"/>
<dbReference type="InterPro" id="IPR037171">
    <property type="entry name" value="NagB/RpiA_transferase-like"/>
</dbReference>
<evidence type="ECO:0000256" key="4">
    <source>
        <dbReference type="PIRSR" id="PIRSR006806-1"/>
    </source>
</evidence>
<accession>F0P1I5</accession>
<evidence type="ECO:0000256" key="1">
    <source>
        <dbReference type="ARBA" id="ARBA00010638"/>
    </source>
</evidence>
<dbReference type="NCBIfam" id="TIGR02727">
    <property type="entry name" value="MTHFS_bact"/>
    <property type="match status" value="1"/>
</dbReference>
<comment type="cofactor">
    <cofactor evidence="5">
        <name>Mg(2+)</name>
        <dbReference type="ChEBI" id="CHEBI:18420"/>
    </cofactor>
</comment>
<dbReference type="InterPro" id="IPR024185">
    <property type="entry name" value="FTHF_cligase-like_sf"/>
</dbReference>
<dbReference type="GO" id="GO:0005524">
    <property type="term" value="F:ATP binding"/>
    <property type="evidence" value="ECO:0007669"/>
    <property type="project" value="UniProtKB-KW"/>
</dbReference>
<organism evidence="6 7">
    <name type="scientific">Weeksella virosa (strain ATCC 43766 / DSM 16922 / JCM 21250 / CCUG 30538 / CDC 9751 / IAM 14551 / NBRC 16016 / NCTC 11634 / CL345/78)</name>
    <dbReference type="NCBI Taxonomy" id="865938"/>
    <lineage>
        <taxon>Bacteria</taxon>
        <taxon>Pseudomonadati</taxon>
        <taxon>Bacteroidota</taxon>
        <taxon>Flavobacteriia</taxon>
        <taxon>Flavobacteriales</taxon>
        <taxon>Weeksellaceae</taxon>
        <taxon>Weeksella</taxon>
    </lineage>
</organism>
<evidence type="ECO:0000256" key="5">
    <source>
        <dbReference type="RuleBase" id="RU361279"/>
    </source>
</evidence>